<dbReference type="PROSITE" id="PS01227">
    <property type="entry name" value="UPF0012"/>
    <property type="match status" value="1"/>
</dbReference>
<dbReference type="GO" id="GO:0050152">
    <property type="term" value="F:omega-amidase activity"/>
    <property type="evidence" value="ECO:0007669"/>
    <property type="project" value="TreeGrafter"/>
</dbReference>
<dbReference type="InterPro" id="IPR003010">
    <property type="entry name" value="C-N_Hydrolase"/>
</dbReference>
<sequence length="272" mass="30204">MDRFKLGLCQLQVTAAKEENLQRAAAAVKDAAQQGCQLVALPEMFNCPYGNHYFAKYAETFPQGETIIRLGQMAKENSVYLVGGSIPELEDDKLYNSSFVFNPAGEMIARHRKIHLFDIDIPSAITFRESDTLSPGEAVTSFDTPFGRIGVAICYDIRFPELIRTMALQGIVLLILPAAFTMVTGPAHWELTLRARSLDNQIYVAAVSPARDESADFVAYGHSLVTSPWGEVMVQADEKPGLITANIDLKLLAKIREQLPLLKHRRTSVYQL</sequence>
<evidence type="ECO:0000313" key="5">
    <source>
        <dbReference type="Proteomes" id="UP000189464"/>
    </source>
</evidence>
<keyword evidence="2 4" id="KW-0378">Hydrolase</keyword>
<dbReference type="PANTHER" id="PTHR23088:SF30">
    <property type="entry name" value="OMEGA-AMIDASE NIT2"/>
    <property type="match status" value="1"/>
</dbReference>
<dbReference type="InterPro" id="IPR045254">
    <property type="entry name" value="Nit1/2_C-N_Hydrolase"/>
</dbReference>
<feature type="domain" description="CN hydrolase" evidence="3">
    <location>
        <begin position="4"/>
        <end position="249"/>
    </location>
</feature>
<dbReference type="Pfam" id="PF00795">
    <property type="entry name" value="CN_hydrolase"/>
    <property type="match status" value="1"/>
</dbReference>
<dbReference type="AlphaFoldDB" id="A0A1S6IY55"/>
<name>A0A1S6IY55_9FIRM</name>
<dbReference type="GO" id="GO:0006107">
    <property type="term" value="P:oxaloacetate metabolic process"/>
    <property type="evidence" value="ECO:0007669"/>
    <property type="project" value="TreeGrafter"/>
</dbReference>
<dbReference type="PROSITE" id="PS50263">
    <property type="entry name" value="CN_HYDROLASE"/>
    <property type="match status" value="1"/>
</dbReference>
<comment type="similarity">
    <text evidence="1">Belongs to the carbon-nitrogen hydrolase superfamily. NIT1/NIT2 family.</text>
</comment>
<accession>A0A1S6IY55</accession>
<evidence type="ECO:0000259" key="3">
    <source>
        <dbReference type="PROSITE" id="PS50263"/>
    </source>
</evidence>
<keyword evidence="5" id="KW-1185">Reference proteome</keyword>
<reference evidence="4 5" key="1">
    <citation type="journal article" date="2016" name="Int. J. Syst. Evol. Microbiol.">
        <title>Desulfotomaculum ferrireducens sp. nov., a moderately thermophilic sulfate-reducing and dissimilatory Fe(III)-reducing bacterium isolated from compost.</title>
        <authorList>
            <person name="Yang G."/>
            <person name="Guo J."/>
            <person name="Zhuang L."/>
            <person name="Yuan Y."/>
            <person name="Zhou S."/>
        </authorList>
    </citation>
    <scope>NUCLEOTIDE SEQUENCE [LARGE SCALE GENOMIC DNA]</scope>
    <source>
        <strain evidence="4 5">GSS09</strain>
    </source>
</reference>
<dbReference type="RefSeq" id="WP_077714742.1">
    <property type="nucleotide sequence ID" value="NZ_CP019698.1"/>
</dbReference>
<dbReference type="PANTHER" id="PTHR23088">
    <property type="entry name" value="NITRILASE-RELATED"/>
    <property type="match status" value="1"/>
</dbReference>
<dbReference type="InterPro" id="IPR001110">
    <property type="entry name" value="UPF0012_CS"/>
</dbReference>
<protein>
    <submittedName>
        <fullName evidence="4">Carbon-nitrogen hydrolase</fullName>
    </submittedName>
</protein>
<dbReference type="SUPFAM" id="SSF56317">
    <property type="entry name" value="Carbon-nitrogen hydrolase"/>
    <property type="match status" value="1"/>
</dbReference>
<dbReference type="Proteomes" id="UP000189464">
    <property type="component" value="Chromosome"/>
</dbReference>
<dbReference type="CDD" id="cd07572">
    <property type="entry name" value="nit"/>
    <property type="match status" value="1"/>
</dbReference>
<proteinExistence type="inferred from homology"/>
<evidence type="ECO:0000313" key="4">
    <source>
        <dbReference type="EMBL" id="AQS59692.1"/>
    </source>
</evidence>
<gene>
    <name evidence="4" type="ORF">B0537_11745</name>
</gene>
<evidence type="ECO:0000256" key="2">
    <source>
        <dbReference type="ARBA" id="ARBA00022801"/>
    </source>
</evidence>
<dbReference type="GO" id="GO:0006528">
    <property type="term" value="P:asparagine metabolic process"/>
    <property type="evidence" value="ECO:0007669"/>
    <property type="project" value="TreeGrafter"/>
</dbReference>
<dbReference type="GO" id="GO:0006541">
    <property type="term" value="P:glutamine metabolic process"/>
    <property type="evidence" value="ECO:0007669"/>
    <property type="project" value="TreeGrafter"/>
</dbReference>
<dbReference type="FunFam" id="3.60.110.10:FF:000002">
    <property type="entry name" value="Nitrilase family member 2"/>
    <property type="match status" value="1"/>
</dbReference>
<evidence type="ECO:0000256" key="1">
    <source>
        <dbReference type="ARBA" id="ARBA00010613"/>
    </source>
</evidence>
<organism evidence="4 5">
    <name type="scientific">Desulforamulus ferrireducens</name>
    <dbReference type="NCBI Taxonomy" id="1833852"/>
    <lineage>
        <taxon>Bacteria</taxon>
        <taxon>Bacillati</taxon>
        <taxon>Bacillota</taxon>
        <taxon>Clostridia</taxon>
        <taxon>Eubacteriales</taxon>
        <taxon>Peptococcaceae</taxon>
        <taxon>Desulforamulus</taxon>
    </lineage>
</organism>
<dbReference type="STRING" id="1833852.B0537_11745"/>
<dbReference type="Gene3D" id="3.60.110.10">
    <property type="entry name" value="Carbon-nitrogen hydrolase"/>
    <property type="match status" value="1"/>
</dbReference>
<dbReference type="KEGG" id="dfg:B0537_11745"/>
<dbReference type="InterPro" id="IPR036526">
    <property type="entry name" value="C-N_Hydrolase_sf"/>
</dbReference>
<dbReference type="EMBL" id="CP019698">
    <property type="protein sequence ID" value="AQS59692.1"/>
    <property type="molecule type" value="Genomic_DNA"/>
</dbReference>